<dbReference type="Pfam" id="PF00861">
    <property type="entry name" value="Ribosomal_L18p"/>
    <property type="match status" value="1"/>
</dbReference>
<comment type="function">
    <text evidence="7">This is one of the proteins that bind and probably mediate the attachment of the 5S RNA into the large ribosomal subunit, where it forms part of the central protuberance.</text>
</comment>
<proteinExistence type="inferred from homology"/>
<keyword evidence="3 7" id="KW-0694">RNA-binding</keyword>
<dbReference type="InterPro" id="IPR057268">
    <property type="entry name" value="Ribosomal_L18"/>
</dbReference>
<dbReference type="FunFam" id="3.30.420.100:FF:000001">
    <property type="entry name" value="50S ribosomal protein L18"/>
    <property type="match status" value="1"/>
</dbReference>
<evidence type="ECO:0000256" key="6">
    <source>
        <dbReference type="ARBA" id="ARBA00035197"/>
    </source>
</evidence>
<evidence type="ECO:0000256" key="1">
    <source>
        <dbReference type="ARBA" id="ARBA00007116"/>
    </source>
</evidence>
<organism evidence="8 9">
    <name type="scientific">Candidatus Portnoybacteria bacterium RBG_13_41_18</name>
    <dbReference type="NCBI Taxonomy" id="1801991"/>
    <lineage>
        <taxon>Bacteria</taxon>
        <taxon>Candidatus Portnoyibacteriota</taxon>
    </lineage>
</organism>
<dbReference type="SUPFAM" id="SSF53137">
    <property type="entry name" value="Translational machinery components"/>
    <property type="match status" value="1"/>
</dbReference>
<gene>
    <name evidence="7" type="primary">rplR</name>
    <name evidence="8" type="ORF">A2174_03720</name>
</gene>
<keyword evidence="4 7" id="KW-0689">Ribosomal protein</keyword>
<comment type="subunit">
    <text evidence="7">Part of the 50S ribosomal subunit; part of the 5S rRNA/L5/L18/L25 subcomplex. Contacts the 5S and 23S rRNAs.</text>
</comment>
<reference evidence="8 9" key="1">
    <citation type="journal article" date="2016" name="Nat. Commun.">
        <title>Thousands of microbial genomes shed light on interconnected biogeochemical processes in an aquifer system.</title>
        <authorList>
            <person name="Anantharaman K."/>
            <person name="Brown C.T."/>
            <person name="Hug L.A."/>
            <person name="Sharon I."/>
            <person name="Castelle C.J."/>
            <person name="Probst A.J."/>
            <person name="Thomas B.C."/>
            <person name="Singh A."/>
            <person name="Wilkins M.J."/>
            <person name="Karaoz U."/>
            <person name="Brodie E.L."/>
            <person name="Williams K.H."/>
            <person name="Hubbard S.S."/>
            <person name="Banfield J.F."/>
        </authorList>
    </citation>
    <scope>NUCLEOTIDE SEQUENCE [LARGE SCALE GENOMIC DNA]</scope>
</reference>
<evidence type="ECO:0000256" key="4">
    <source>
        <dbReference type="ARBA" id="ARBA00022980"/>
    </source>
</evidence>
<protein>
    <recommendedName>
        <fullName evidence="6 7">Large ribosomal subunit protein uL18</fullName>
    </recommendedName>
</protein>
<accession>A0A1G2F9B0</accession>
<dbReference type="PANTHER" id="PTHR12899:SF3">
    <property type="entry name" value="LARGE RIBOSOMAL SUBUNIT PROTEIN UL18M"/>
    <property type="match status" value="1"/>
</dbReference>
<evidence type="ECO:0000256" key="3">
    <source>
        <dbReference type="ARBA" id="ARBA00022884"/>
    </source>
</evidence>
<comment type="similarity">
    <text evidence="1 7">Belongs to the universal ribosomal protein uL18 family.</text>
</comment>
<name>A0A1G2F9B0_9BACT</name>
<dbReference type="InterPro" id="IPR004389">
    <property type="entry name" value="Ribosomal_uL18_bac-type"/>
</dbReference>
<dbReference type="GO" id="GO:0008097">
    <property type="term" value="F:5S rRNA binding"/>
    <property type="evidence" value="ECO:0007669"/>
    <property type="project" value="TreeGrafter"/>
</dbReference>
<dbReference type="NCBIfam" id="TIGR00060">
    <property type="entry name" value="L18_bact"/>
    <property type="match status" value="1"/>
</dbReference>
<dbReference type="GO" id="GO:0006412">
    <property type="term" value="P:translation"/>
    <property type="evidence" value="ECO:0007669"/>
    <property type="project" value="UniProtKB-UniRule"/>
</dbReference>
<dbReference type="AlphaFoldDB" id="A0A1G2F9B0"/>
<dbReference type="InterPro" id="IPR005484">
    <property type="entry name" value="Ribosomal_uL18_bac/plant/anim"/>
</dbReference>
<dbReference type="EMBL" id="MHMV01000027">
    <property type="protein sequence ID" value="OGZ34342.1"/>
    <property type="molecule type" value="Genomic_DNA"/>
</dbReference>
<evidence type="ECO:0000313" key="9">
    <source>
        <dbReference type="Proteomes" id="UP000177725"/>
    </source>
</evidence>
<dbReference type="Proteomes" id="UP000177725">
    <property type="component" value="Unassembled WGS sequence"/>
</dbReference>
<dbReference type="Gene3D" id="3.30.420.100">
    <property type="match status" value="1"/>
</dbReference>
<comment type="caution">
    <text evidence="8">The sequence shown here is derived from an EMBL/GenBank/DDBJ whole genome shotgun (WGS) entry which is preliminary data.</text>
</comment>
<dbReference type="GO" id="GO:0003735">
    <property type="term" value="F:structural constituent of ribosome"/>
    <property type="evidence" value="ECO:0007669"/>
    <property type="project" value="InterPro"/>
</dbReference>
<evidence type="ECO:0000256" key="5">
    <source>
        <dbReference type="ARBA" id="ARBA00023274"/>
    </source>
</evidence>
<dbReference type="GO" id="GO:0022625">
    <property type="term" value="C:cytosolic large ribosomal subunit"/>
    <property type="evidence" value="ECO:0007669"/>
    <property type="project" value="TreeGrafter"/>
</dbReference>
<keyword evidence="5 7" id="KW-0687">Ribonucleoprotein</keyword>
<dbReference type="HAMAP" id="MF_01337_B">
    <property type="entry name" value="Ribosomal_uL18_B"/>
    <property type="match status" value="1"/>
</dbReference>
<dbReference type="PANTHER" id="PTHR12899">
    <property type="entry name" value="39S RIBOSOMAL PROTEIN L18, MITOCHONDRIAL"/>
    <property type="match status" value="1"/>
</dbReference>
<keyword evidence="2 7" id="KW-0699">rRNA-binding</keyword>
<sequence>MNSKIKKEKRMVRHRRIRAKIKGTKARPRFSVFRSNQHIYAQLIDDEKSKTLISASSKDEKKTGKKGDQAKEIGKTLAKKALELKIKQVVFDRGGYKFHGRVKQLAEGARDGGLEF</sequence>
<evidence type="ECO:0000313" key="8">
    <source>
        <dbReference type="EMBL" id="OGZ34342.1"/>
    </source>
</evidence>
<dbReference type="CDD" id="cd00432">
    <property type="entry name" value="Ribosomal_L18_L5e"/>
    <property type="match status" value="1"/>
</dbReference>
<evidence type="ECO:0000256" key="2">
    <source>
        <dbReference type="ARBA" id="ARBA00022730"/>
    </source>
</evidence>
<evidence type="ECO:0000256" key="7">
    <source>
        <dbReference type="HAMAP-Rule" id="MF_01337"/>
    </source>
</evidence>